<protein>
    <submittedName>
        <fullName evidence="1">Uncharacterized protein</fullName>
    </submittedName>
</protein>
<dbReference type="AlphaFoldDB" id="A0A9Q8QS30"/>
<dbReference type="GeneID" id="72072068"/>
<evidence type="ECO:0000313" key="1">
    <source>
        <dbReference type="EMBL" id="UNI24372.1"/>
    </source>
</evidence>
<gene>
    <name evidence="1" type="ORF">JDV02_010123</name>
</gene>
<dbReference type="KEGG" id="ptkz:JDV02_010123"/>
<dbReference type="RefSeq" id="XP_047847853.1">
    <property type="nucleotide sequence ID" value="XM_047991840.1"/>
</dbReference>
<evidence type="ECO:0000313" key="2">
    <source>
        <dbReference type="Proteomes" id="UP000829364"/>
    </source>
</evidence>
<accession>A0A9Q8QS30</accession>
<proteinExistence type="predicted"/>
<dbReference type="EMBL" id="CP086364">
    <property type="protein sequence ID" value="UNI24372.1"/>
    <property type="molecule type" value="Genomic_DNA"/>
</dbReference>
<name>A0A9Q8QS30_9HYPO</name>
<organism evidence="1 2">
    <name type="scientific">Purpureocillium takamizusanense</name>
    <dbReference type="NCBI Taxonomy" id="2060973"/>
    <lineage>
        <taxon>Eukaryota</taxon>
        <taxon>Fungi</taxon>
        <taxon>Dikarya</taxon>
        <taxon>Ascomycota</taxon>
        <taxon>Pezizomycotina</taxon>
        <taxon>Sordariomycetes</taxon>
        <taxon>Hypocreomycetidae</taxon>
        <taxon>Hypocreales</taxon>
        <taxon>Ophiocordycipitaceae</taxon>
        <taxon>Purpureocillium</taxon>
    </lineage>
</organism>
<sequence length="101" mass="10644">MLQNSLLDENENNNALAGMSHLLMVITGPRVITPNAALAPRHRAAEGGKLETAVSGGRARTLLEPGTSAAFCTRQHCSAPRLGPLESVSAAWLVRPCIMAN</sequence>
<dbReference type="Proteomes" id="UP000829364">
    <property type="component" value="Chromosome 11"/>
</dbReference>
<reference evidence="1" key="1">
    <citation type="submission" date="2021-11" db="EMBL/GenBank/DDBJ databases">
        <title>Purpureocillium_takamizusanense_genome.</title>
        <authorList>
            <person name="Nguyen N.-H."/>
        </authorList>
    </citation>
    <scope>NUCLEOTIDE SEQUENCE</scope>
    <source>
        <strain evidence="1">PT3</strain>
    </source>
</reference>
<keyword evidence="2" id="KW-1185">Reference proteome</keyword>